<name>A0A6C0P5L5_9BACL</name>
<dbReference type="EMBL" id="CP048286">
    <property type="protein sequence ID" value="QHW33745.1"/>
    <property type="molecule type" value="Genomic_DNA"/>
</dbReference>
<dbReference type="AlphaFoldDB" id="A0A6C0P5L5"/>
<dbReference type="RefSeq" id="WP_162643743.1">
    <property type="nucleotide sequence ID" value="NZ_CP048286.1"/>
</dbReference>
<keyword evidence="2" id="KW-1185">Reference proteome</keyword>
<accession>A0A6C0P5L5</accession>
<sequence>MGQRANLVIVKKDGYDLYYNHWCANTLPESLFWGPEHAIAFIERQTKVDETGWLDDIWAEGGVLIDEACKLLLFFGGEDLSRDIPSRRLFLALMQTLWTGWEIRWANEGIWDISEYAGASGDKVAAKRDDVRLLESLAPPEEKNGVDTIGSLTFEDGEQLIYPLEGGTEGYLWIGPELAHPSNKVGGFEQFHAAEWTDNFPSSGFHLDVGQKRIDIWHAEVCTNLAIRLRERWSGWVICEHYDRYEVQIEKTEGRLQLHHRDRNKLLGEIEASLLRTPIKPVDELFSIVNHLESEGKEVKVNSFAVNHTTYEPPVHVREERLKFAIEYLDQQTKPSFQGHTGLQEAKMTKFRRVCKQILGIGSRDRRKN</sequence>
<protein>
    <submittedName>
        <fullName evidence="1">Uncharacterized protein</fullName>
    </submittedName>
</protein>
<evidence type="ECO:0000313" key="2">
    <source>
        <dbReference type="Proteomes" id="UP000479114"/>
    </source>
</evidence>
<organism evidence="1 2">
    <name type="scientific">Paenibacillus rhizovicinus</name>
    <dbReference type="NCBI Taxonomy" id="2704463"/>
    <lineage>
        <taxon>Bacteria</taxon>
        <taxon>Bacillati</taxon>
        <taxon>Bacillota</taxon>
        <taxon>Bacilli</taxon>
        <taxon>Bacillales</taxon>
        <taxon>Paenibacillaceae</taxon>
        <taxon>Paenibacillus</taxon>
    </lineage>
</organism>
<gene>
    <name evidence="1" type="ORF">GZH47_25055</name>
</gene>
<dbReference type="Proteomes" id="UP000479114">
    <property type="component" value="Chromosome"/>
</dbReference>
<proteinExistence type="predicted"/>
<evidence type="ECO:0000313" key="1">
    <source>
        <dbReference type="EMBL" id="QHW33745.1"/>
    </source>
</evidence>
<reference evidence="1 2" key="1">
    <citation type="submission" date="2020-02" db="EMBL/GenBank/DDBJ databases">
        <title>Paenibacillus sp. nov., isolated from rhizosphere soil of tomato.</title>
        <authorList>
            <person name="Weon H.-Y."/>
            <person name="Lee S.A."/>
        </authorList>
    </citation>
    <scope>NUCLEOTIDE SEQUENCE [LARGE SCALE GENOMIC DNA]</scope>
    <source>
        <strain evidence="1 2">14171R-81</strain>
    </source>
</reference>
<dbReference type="KEGG" id="prz:GZH47_25055"/>